<dbReference type="InterPro" id="IPR005516">
    <property type="entry name" value="Remorin_C"/>
</dbReference>
<dbReference type="PANTHER" id="PTHR31471:SF13">
    <property type="entry name" value="REMORIN FAMILY PROTEIN"/>
    <property type="match status" value="1"/>
</dbReference>
<dbReference type="Proteomes" id="UP001165190">
    <property type="component" value="Unassembled WGS sequence"/>
</dbReference>
<evidence type="ECO:0000259" key="4">
    <source>
        <dbReference type="Pfam" id="PF03763"/>
    </source>
</evidence>
<accession>A0A9W7IU17</accession>
<feature type="compositionally biased region" description="Polar residues" evidence="3">
    <location>
        <begin position="385"/>
        <end position="396"/>
    </location>
</feature>
<feature type="region of interest" description="Disordered" evidence="3">
    <location>
        <begin position="70"/>
        <end position="114"/>
    </location>
</feature>
<dbReference type="EMBL" id="BSYR01000036">
    <property type="protein sequence ID" value="GMJ02613.1"/>
    <property type="molecule type" value="Genomic_DNA"/>
</dbReference>
<dbReference type="Pfam" id="PF03763">
    <property type="entry name" value="Remorin_C"/>
    <property type="match status" value="1"/>
</dbReference>
<name>A0A9W7IU17_HIBTR</name>
<comment type="similarity">
    <text evidence="1">Belongs to the remorin family.</text>
</comment>
<evidence type="ECO:0000313" key="6">
    <source>
        <dbReference type="Proteomes" id="UP001165190"/>
    </source>
</evidence>
<keyword evidence="6" id="KW-1185">Reference proteome</keyword>
<dbReference type="AlphaFoldDB" id="A0A9W7IU17"/>
<feature type="domain" description="Remorin C-terminal" evidence="4">
    <location>
        <begin position="464"/>
        <end position="564"/>
    </location>
</feature>
<evidence type="ECO:0000256" key="2">
    <source>
        <dbReference type="SAM" id="Coils"/>
    </source>
</evidence>
<feature type="compositionally biased region" description="Basic and acidic residues" evidence="3">
    <location>
        <begin position="453"/>
        <end position="463"/>
    </location>
</feature>
<dbReference type="PANTHER" id="PTHR31471">
    <property type="entry name" value="OS02G0116800 PROTEIN"/>
    <property type="match status" value="1"/>
</dbReference>
<dbReference type="OrthoDB" id="648416at2759"/>
<gene>
    <name evidence="5" type="ORF">HRI_003930400</name>
</gene>
<sequence>MAELGFLEKTFWRSGYRARDASPDSVIFTPESNPSLFSSASASVDRCSSASDVHDHDSLASELSLHLAAHGGRDEIESSSGPDSDPDPNKAHTVHKHSCFSRKGEKVKDEENDAARIGDENQLIDSTRYSFSLAIKECQDRRIRSDSLLKNPDRRRASLDLNNVSASSPRLGTMKKSTVLTRKSGAFPISGAPNHHHQSSAGMQKGWSSERVALHNNGGRRQGNAAGVLPFNNGKTLPSKWEDAERWIFSPVSGDAGVRQLNLHPQRRPKSKSGPLGPPGIAYHSLYSPPTHMFDGGRSGNFMAVSPFSAGVIAANGLTIHSRSRAGEFSIQTEPCMARSVSVHGCSRVVNPPSLPSQDADEYLDATRDAVLDISDTVSRRDAATQMSPQGSTHSSPIGRPFSPPTPTALRIMELQSIHCSKSEVRDVQVDERVTMTRWSKKHRARNTGKSTKIVDDRGKRAVDTPTSSWDVTETAKHISRVKREEAKITAWENLQKAKAEAAIRKLEMKLEKKRSSTMDKITNKLSSAQKRAQEMRSSMIANEVHQVTRSTRKAISFHRTRQMGSLSGCFTCHTF</sequence>
<feature type="compositionally biased region" description="Basic and acidic residues" evidence="3">
    <location>
        <begin position="102"/>
        <end position="114"/>
    </location>
</feature>
<evidence type="ECO:0000313" key="5">
    <source>
        <dbReference type="EMBL" id="GMJ02613.1"/>
    </source>
</evidence>
<organism evidence="5 6">
    <name type="scientific">Hibiscus trionum</name>
    <name type="common">Flower of an hour</name>
    <dbReference type="NCBI Taxonomy" id="183268"/>
    <lineage>
        <taxon>Eukaryota</taxon>
        <taxon>Viridiplantae</taxon>
        <taxon>Streptophyta</taxon>
        <taxon>Embryophyta</taxon>
        <taxon>Tracheophyta</taxon>
        <taxon>Spermatophyta</taxon>
        <taxon>Magnoliopsida</taxon>
        <taxon>eudicotyledons</taxon>
        <taxon>Gunneridae</taxon>
        <taxon>Pentapetalae</taxon>
        <taxon>rosids</taxon>
        <taxon>malvids</taxon>
        <taxon>Malvales</taxon>
        <taxon>Malvaceae</taxon>
        <taxon>Malvoideae</taxon>
        <taxon>Hibiscus</taxon>
    </lineage>
</organism>
<feature type="coiled-coil region" evidence="2">
    <location>
        <begin position="497"/>
        <end position="539"/>
    </location>
</feature>
<feature type="region of interest" description="Disordered" evidence="3">
    <location>
        <begin position="379"/>
        <end position="405"/>
    </location>
</feature>
<keyword evidence="2" id="KW-0175">Coiled coil</keyword>
<evidence type="ECO:0000256" key="3">
    <source>
        <dbReference type="SAM" id="MobiDB-lite"/>
    </source>
</evidence>
<comment type="caution">
    <text evidence="5">The sequence shown here is derived from an EMBL/GenBank/DDBJ whole genome shotgun (WGS) entry which is preliminary data.</text>
</comment>
<feature type="region of interest" description="Disordered" evidence="3">
    <location>
        <begin position="440"/>
        <end position="467"/>
    </location>
</feature>
<protein>
    <recommendedName>
        <fullName evidence="4">Remorin C-terminal domain-containing protein</fullName>
    </recommendedName>
</protein>
<proteinExistence type="inferred from homology"/>
<evidence type="ECO:0000256" key="1">
    <source>
        <dbReference type="ARBA" id="ARBA00005711"/>
    </source>
</evidence>
<reference evidence="5" key="1">
    <citation type="submission" date="2023-05" db="EMBL/GenBank/DDBJ databases">
        <title>Genome and transcriptome analyses reveal genes involved in the formation of fine ridges on petal epidermal cells in Hibiscus trionum.</title>
        <authorList>
            <person name="Koshimizu S."/>
            <person name="Masuda S."/>
            <person name="Ishii T."/>
            <person name="Shirasu K."/>
            <person name="Hoshino A."/>
            <person name="Arita M."/>
        </authorList>
    </citation>
    <scope>NUCLEOTIDE SEQUENCE</scope>
    <source>
        <strain evidence="5">Hamamatsu line</strain>
    </source>
</reference>